<dbReference type="PANTHER" id="PTHR43080:SF29">
    <property type="entry name" value="OS02G0818000 PROTEIN"/>
    <property type="match status" value="1"/>
</dbReference>
<reference evidence="4" key="2">
    <citation type="journal article" date="2022" name="Hortic Res">
        <title>The genome of Dioscorea zingiberensis sheds light on the biosynthesis, origin and evolution of the medicinally important diosgenin saponins.</title>
        <authorList>
            <person name="Li Y."/>
            <person name="Tan C."/>
            <person name="Li Z."/>
            <person name="Guo J."/>
            <person name="Li S."/>
            <person name="Chen X."/>
            <person name="Wang C."/>
            <person name="Dai X."/>
            <person name="Yang H."/>
            <person name="Song W."/>
            <person name="Hou L."/>
            <person name="Xu J."/>
            <person name="Tong Z."/>
            <person name="Xu A."/>
            <person name="Yuan X."/>
            <person name="Wang W."/>
            <person name="Yang Q."/>
            <person name="Chen L."/>
            <person name="Sun Z."/>
            <person name="Wang K."/>
            <person name="Pan B."/>
            <person name="Chen J."/>
            <person name="Bao Y."/>
            <person name="Liu F."/>
            <person name="Qi X."/>
            <person name="Gang D.R."/>
            <person name="Wen J."/>
            <person name="Li J."/>
        </authorList>
    </citation>
    <scope>NUCLEOTIDE SEQUENCE</scope>
    <source>
        <strain evidence="4">Dzin_1.0</strain>
    </source>
</reference>
<evidence type="ECO:0000313" key="4">
    <source>
        <dbReference type="EMBL" id="KAJ0963634.1"/>
    </source>
</evidence>
<dbReference type="PANTHER" id="PTHR43080">
    <property type="entry name" value="CBS DOMAIN-CONTAINING PROTEIN CBSX3, MITOCHONDRIAL"/>
    <property type="match status" value="1"/>
</dbReference>
<dbReference type="Pfam" id="PF00571">
    <property type="entry name" value="CBS"/>
    <property type="match status" value="2"/>
</dbReference>
<evidence type="ECO:0000256" key="1">
    <source>
        <dbReference type="ARBA" id="ARBA00023122"/>
    </source>
</evidence>
<reference evidence="4" key="1">
    <citation type="submission" date="2021-03" db="EMBL/GenBank/DDBJ databases">
        <authorList>
            <person name="Li Z."/>
            <person name="Yang C."/>
        </authorList>
    </citation>
    <scope>NUCLEOTIDE SEQUENCE</scope>
    <source>
        <strain evidence="4">Dzin_1.0</strain>
        <tissue evidence="4">Leaf</tissue>
    </source>
</reference>
<gene>
    <name evidence="4" type="ORF">J5N97_028756</name>
</gene>
<sequence length="219" mass="23829">MASNSLHLHGSLLVSGARRSSVPRISPLNTIPMPSGWSSRSLKMAVRASTEDLRLEIDENPEGIISGEWEGTFSILTYDDLRAYLESQSISEHKMTPSALLGEVMTSPIRTATVEQTLEEIEHHFEFVSGLPVVDGEIRCVGVVSRKDFSRASQGLKSKVGEVMSSPAITLSPDKTVLDAAALMLKKKVHRIPIANDKGQTIGIVTRRDVLPALEAQEA</sequence>
<dbReference type="PROSITE" id="PS51371">
    <property type="entry name" value="CBS"/>
    <property type="match status" value="2"/>
</dbReference>
<dbReference type="InterPro" id="IPR051257">
    <property type="entry name" value="Diverse_CBS-Domain"/>
</dbReference>
<keyword evidence="5" id="KW-1185">Reference proteome</keyword>
<name>A0A9D5H546_9LILI</name>
<protein>
    <recommendedName>
        <fullName evidence="3">CBS domain-containing protein</fullName>
    </recommendedName>
</protein>
<dbReference type="InterPro" id="IPR000644">
    <property type="entry name" value="CBS_dom"/>
</dbReference>
<dbReference type="Gene3D" id="3.10.580.10">
    <property type="entry name" value="CBS-domain"/>
    <property type="match status" value="2"/>
</dbReference>
<proteinExistence type="predicted"/>
<evidence type="ECO:0000313" key="5">
    <source>
        <dbReference type="Proteomes" id="UP001085076"/>
    </source>
</evidence>
<feature type="domain" description="CBS" evidence="3">
    <location>
        <begin position="164"/>
        <end position="219"/>
    </location>
</feature>
<accession>A0A9D5H546</accession>
<dbReference type="InterPro" id="IPR046342">
    <property type="entry name" value="CBS_dom_sf"/>
</dbReference>
<dbReference type="Proteomes" id="UP001085076">
    <property type="component" value="Miscellaneous, Linkage group lg09"/>
</dbReference>
<dbReference type="AlphaFoldDB" id="A0A9D5H546"/>
<dbReference type="OrthoDB" id="418595at2759"/>
<keyword evidence="1 2" id="KW-0129">CBS domain</keyword>
<comment type="caution">
    <text evidence="4">The sequence shown here is derived from an EMBL/GenBank/DDBJ whole genome shotgun (WGS) entry which is preliminary data.</text>
</comment>
<dbReference type="EMBL" id="JAGGNH010000009">
    <property type="protein sequence ID" value="KAJ0963634.1"/>
    <property type="molecule type" value="Genomic_DNA"/>
</dbReference>
<dbReference type="SMART" id="SM00116">
    <property type="entry name" value="CBS"/>
    <property type="match status" value="2"/>
</dbReference>
<feature type="domain" description="CBS" evidence="3">
    <location>
        <begin position="95"/>
        <end position="163"/>
    </location>
</feature>
<organism evidence="4 5">
    <name type="scientific">Dioscorea zingiberensis</name>
    <dbReference type="NCBI Taxonomy" id="325984"/>
    <lineage>
        <taxon>Eukaryota</taxon>
        <taxon>Viridiplantae</taxon>
        <taxon>Streptophyta</taxon>
        <taxon>Embryophyta</taxon>
        <taxon>Tracheophyta</taxon>
        <taxon>Spermatophyta</taxon>
        <taxon>Magnoliopsida</taxon>
        <taxon>Liliopsida</taxon>
        <taxon>Dioscoreales</taxon>
        <taxon>Dioscoreaceae</taxon>
        <taxon>Dioscorea</taxon>
    </lineage>
</organism>
<evidence type="ECO:0000256" key="2">
    <source>
        <dbReference type="PROSITE-ProRule" id="PRU00703"/>
    </source>
</evidence>
<evidence type="ECO:0000259" key="3">
    <source>
        <dbReference type="PROSITE" id="PS51371"/>
    </source>
</evidence>
<dbReference type="SUPFAM" id="SSF54631">
    <property type="entry name" value="CBS-domain pair"/>
    <property type="match status" value="1"/>
</dbReference>